<dbReference type="Pfam" id="PF20063">
    <property type="entry name" value="DUF6462"/>
    <property type="match status" value="1"/>
</dbReference>
<organism evidence="1 2">
    <name type="scientific">Ruthenibacterium lactatiformans</name>
    <dbReference type="NCBI Taxonomy" id="1550024"/>
    <lineage>
        <taxon>Bacteria</taxon>
        <taxon>Bacillati</taxon>
        <taxon>Bacillota</taxon>
        <taxon>Clostridia</taxon>
        <taxon>Eubacteriales</taxon>
        <taxon>Oscillospiraceae</taxon>
        <taxon>Ruthenibacterium</taxon>
    </lineage>
</organism>
<evidence type="ECO:0000313" key="1">
    <source>
        <dbReference type="EMBL" id="KUE76674.1"/>
    </source>
</evidence>
<dbReference type="RefSeq" id="WP_016295700.1">
    <property type="nucleotide sequence ID" value="NZ_DBGEBT010000048.1"/>
</dbReference>
<dbReference type="Proteomes" id="UP000053433">
    <property type="component" value="Unassembled WGS sequence"/>
</dbReference>
<protein>
    <recommendedName>
        <fullName evidence="3">DNA-binding protein</fullName>
    </recommendedName>
</protein>
<dbReference type="AlphaFoldDB" id="A0A0W7TS62"/>
<comment type="caution">
    <text evidence="1">The sequence shown here is derived from an EMBL/GenBank/DDBJ whole genome shotgun (WGS) entry which is preliminary data.</text>
</comment>
<sequence>MISDRTKAYYDLKKRNDVRESAKRLRRQFLRYKDAEIVYSITHKKLLELAGKAGAIYRMDGTVLINRDIFDEYLEQFHEPSTLASQEDKE</sequence>
<gene>
    <name evidence="1" type="ORF">ASJ35_08035</name>
</gene>
<dbReference type="EMBL" id="LMUA01000008">
    <property type="protein sequence ID" value="KUE76674.1"/>
    <property type="molecule type" value="Genomic_DNA"/>
</dbReference>
<evidence type="ECO:0008006" key="3">
    <source>
        <dbReference type="Google" id="ProtNLM"/>
    </source>
</evidence>
<reference evidence="1 2" key="1">
    <citation type="submission" date="2015-10" db="EMBL/GenBank/DDBJ databases">
        <title>A novel member of the family Ruminococcaceae isolated from human faeces.</title>
        <authorList>
            <person name="Shkoporov A.N."/>
            <person name="Chaplin A.V."/>
            <person name="Motuzova O.V."/>
            <person name="Kafarskaia L.I."/>
            <person name="Efimov B.A."/>
        </authorList>
    </citation>
    <scope>NUCLEOTIDE SEQUENCE [LARGE SCALE GENOMIC DNA]</scope>
    <source>
        <strain evidence="1 2">668</strain>
    </source>
</reference>
<dbReference type="InterPro" id="IPR045591">
    <property type="entry name" value="DUF6462"/>
</dbReference>
<name>A0A0W7TS62_9FIRM</name>
<evidence type="ECO:0000313" key="2">
    <source>
        <dbReference type="Proteomes" id="UP000053433"/>
    </source>
</evidence>
<accession>A0A0W7TS62</accession>
<proteinExistence type="predicted"/>